<feature type="domain" description="Major facilitator superfamily (MFS) profile" evidence="6">
    <location>
        <begin position="76"/>
        <end position="519"/>
    </location>
</feature>
<comment type="subcellular location">
    <subcellularLocation>
        <location evidence="1">Membrane</location>
        <topology evidence="1">Multi-pass membrane protein</topology>
    </subcellularLocation>
</comment>
<evidence type="ECO:0000259" key="6">
    <source>
        <dbReference type="PROSITE" id="PS50850"/>
    </source>
</evidence>
<feature type="transmembrane region" description="Helical" evidence="5">
    <location>
        <begin position="231"/>
        <end position="251"/>
    </location>
</feature>
<evidence type="ECO:0000313" key="7">
    <source>
        <dbReference type="EMBL" id="KIM80267.1"/>
    </source>
</evidence>
<evidence type="ECO:0000256" key="3">
    <source>
        <dbReference type="ARBA" id="ARBA00022989"/>
    </source>
</evidence>
<evidence type="ECO:0000313" key="8">
    <source>
        <dbReference type="Proteomes" id="UP000054166"/>
    </source>
</evidence>
<dbReference type="Pfam" id="PF07690">
    <property type="entry name" value="MFS_1"/>
    <property type="match status" value="1"/>
</dbReference>
<dbReference type="GO" id="GO:0022857">
    <property type="term" value="F:transmembrane transporter activity"/>
    <property type="evidence" value="ECO:0007669"/>
    <property type="project" value="InterPro"/>
</dbReference>
<feature type="transmembrane region" description="Helical" evidence="5">
    <location>
        <begin position="111"/>
        <end position="129"/>
    </location>
</feature>
<dbReference type="PANTHER" id="PTHR23502">
    <property type="entry name" value="MAJOR FACILITATOR SUPERFAMILY"/>
    <property type="match status" value="1"/>
</dbReference>
<keyword evidence="8" id="KW-1185">Reference proteome</keyword>
<reference evidence="8" key="2">
    <citation type="submission" date="2015-01" db="EMBL/GenBank/DDBJ databases">
        <title>Evolutionary Origins and Diversification of the Mycorrhizal Mutualists.</title>
        <authorList>
            <consortium name="DOE Joint Genome Institute"/>
            <consortium name="Mycorrhizal Genomics Consortium"/>
            <person name="Kohler A."/>
            <person name="Kuo A."/>
            <person name="Nagy L.G."/>
            <person name="Floudas D."/>
            <person name="Copeland A."/>
            <person name="Barry K.W."/>
            <person name="Cichocki N."/>
            <person name="Veneault-Fourrey C."/>
            <person name="LaButti K."/>
            <person name="Lindquist E.A."/>
            <person name="Lipzen A."/>
            <person name="Lundell T."/>
            <person name="Morin E."/>
            <person name="Murat C."/>
            <person name="Riley R."/>
            <person name="Ohm R."/>
            <person name="Sun H."/>
            <person name="Tunlid A."/>
            <person name="Henrissat B."/>
            <person name="Grigoriev I.V."/>
            <person name="Hibbett D.S."/>
            <person name="Martin F."/>
        </authorList>
    </citation>
    <scope>NUCLEOTIDE SEQUENCE [LARGE SCALE GENOMIC DNA]</scope>
    <source>
        <strain evidence="8">F 1598</strain>
    </source>
</reference>
<dbReference type="InterPro" id="IPR020846">
    <property type="entry name" value="MFS_dom"/>
</dbReference>
<dbReference type="FunCoup" id="A0A0C3BSF8">
    <property type="interactions" value="119"/>
</dbReference>
<dbReference type="InterPro" id="IPR011701">
    <property type="entry name" value="MFS"/>
</dbReference>
<keyword evidence="4 5" id="KW-0472">Membrane</keyword>
<keyword evidence="2 5" id="KW-0812">Transmembrane</keyword>
<dbReference type="STRING" id="765440.A0A0C3BSF8"/>
<feature type="transmembrane region" description="Helical" evidence="5">
    <location>
        <begin position="201"/>
        <end position="219"/>
    </location>
</feature>
<evidence type="ECO:0000256" key="2">
    <source>
        <dbReference type="ARBA" id="ARBA00022692"/>
    </source>
</evidence>
<dbReference type="EMBL" id="KN833005">
    <property type="protein sequence ID" value="KIM80267.1"/>
    <property type="molecule type" value="Genomic_DNA"/>
</dbReference>
<dbReference type="SUPFAM" id="SSF103473">
    <property type="entry name" value="MFS general substrate transporter"/>
    <property type="match status" value="1"/>
</dbReference>
<keyword evidence="3 5" id="KW-1133">Transmembrane helix</keyword>
<protein>
    <recommendedName>
        <fullName evidence="6">Major facilitator superfamily (MFS) profile domain-containing protein</fullName>
    </recommendedName>
</protein>
<proteinExistence type="predicted"/>
<organism evidence="7 8">
    <name type="scientific">Piloderma croceum (strain F 1598)</name>
    <dbReference type="NCBI Taxonomy" id="765440"/>
    <lineage>
        <taxon>Eukaryota</taxon>
        <taxon>Fungi</taxon>
        <taxon>Dikarya</taxon>
        <taxon>Basidiomycota</taxon>
        <taxon>Agaricomycotina</taxon>
        <taxon>Agaricomycetes</taxon>
        <taxon>Agaricomycetidae</taxon>
        <taxon>Atheliales</taxon>
        <taxon>Atheliaceae</taxon>
        <taxon>Piloderma</taxon>
    </lineage>
</organism>
<feature type="transmembrane region" description="Helical" evidence="5">
    <location>
        <begin position="303"/>
        <end position="328"/>
    </location>
</feature>
<evidence type="ECO:0000256" key="1">
    <source>
        <dbReference type="ARBA" id="ARBA00004141"/>
    </source>
</evidence>
<name>A0A0C3BSF8_PILCF</name>
<feature type="transmembrane region" description="Helical" evidence="5">
    <location>
        <begin position="74"/>
        <end position="99"/>
    </location>
</feature>
<feature type="transmembrane region" description="Helical" evidence="5">
    <location>
        <begin position="171"/>
        <end position="189"/>
    </location>
</feature>
<feature type="transmembrane region" description="Helical" evidence="5">
    <location>
        <begin position="490"/>
        <end position="512"/>
    </location>
</feature>
<dbReference type="FunFam" id="1.20.1250.20:FF:000011">
    <property type="entry name" value="MFS multidrug transporter, putative"/>
    <property type="match status" value="1"/>
</dbReference>
<gene>
    <name evidence="7" type="ORF">PILCRDRAFT_73402</name>
</gene>
<dbReference type="InParanoid" id="A0A0C3BSF8"/>
<dbReference type="PANTHER" id="PTHR23502:SF74">
    <property type="entry name" value="MAJOR FACILITATOR SUPERFAMILY (MFS) PROFILE DOMAIN-CONTAINING PROTEIN"/>
    <property type="match status" value="1"/>
</dbReference>
<feature type="transmembrane region" description="Helical" evidence="5">
    <location>
        <begin position="413"/>
        <end position="438"/>
    </location>
</feature>
<dbReference type="AlphaFoldDB" id="A0A0C3BSF8"/>
<reference evidence="7 8" key="1">
    <citation type="submission" date="2014-04" db="EMBL/GenBank/DDBJ databases">
        <authorList>
            <consortium name="DOE Joint Genome Institute"/>
            <person name="Kuo A."/>
            <person name="Tarkka M."/>
            <person name="Buscot F."/>
            <person name="Kohler A."/>
            <person name="Nagy L.G."/>
            <person name="Floudas D."/>
            <person name="Copeland A."/>
            <person name="Barry K.W."/>
            <person name="Cichocki N."/>
            <person name="Veneault-Fourrey C."/>
            <person name="LaButti K."/>
            <person name="Lindquist E.A."/>
            <person name="Lipzen A."/>
            <person name="Lundell T."/>
            <person name="Morin E."/>
            <person name="Murat C."/>
            <person name="Sun H."/>
            <person name="Tunlid A."/>
            <person name="Henrissat B."/>
            <person name="Grigoriev I.V."/>
            <person name="Hibbett D.S."/>
            <person name="Martin F."/>
            <person name="Nordberg H.P."/>
            <person name="Cantor M.N."/>
            <person name="Hua S.X."/>
        </authorList>
    </citation>
    <scope>NUCLEOTIDE SEQUENCE [LARGE SCALE GENOMIC DNA]</scope>
    <source>
        <strain evidence="7 8">F 1598</strain>
    </source>
</reference>
<dbReference type="Gene3D" id="1.20.1250.20">
    <property type="entry name" value="MFS general substrate transporter like domains"/>
    <property type="match status" value="1"/>
</dbReference>
<feature type="transmembrane region" description="Helical" evidence="5">
    <location>
        <begin position="388"/>
        <end position="407"/>
    </location>
</feature>
<sequence>MVFSTSFDSSSTVQRNTTLIIATGEHTLGSSPPVWDSDVNNPTPTSTGTDLDLITWASPSDPANPKNWSNSYKWILMSLCVIMTVNITLASSALTPASVQIAVDFNVSNEISYLVTSLFLCGYILGPILWGPGSELLGRRLILVITMIAFTLLHLGQSLAPNIQTLLVTRFLSGVFGAGPLSTWGGVIVDIWPTAGRGPSTALFTASVFWGTAIGPLFGSFITESRLGWRWVFWAIMIYAALCTILTVLIFPETYEPLLLQQKAQGLRRMDPAATKKIYAEHERHDWSIKGILRRTLYRPFSLLAMEPILVLITIFLSLEYGVLYGLFEAFPVIFEEKRGLSVSNDSLIFIGIGIGTSIGALLNVYLDGNTPDIIMKWQNSPPPENRLYGAMVGGPLLVVGIFWLGWTGEYSVVPWYIPALSTLSLGASISLVFISFTAYILDTYLIFSASAISATVMIRSCVGAAFPLFTTQMINKARIIYCCKLGMGVNWVATLLGIVGLVLMPSPFLFYKYGARIRSHSKFAPCVDLRIAKELAVNEELNEKDDIEV</sequence>
<evidence type="ECO:0000256" key="4">
    <source>
        <dbReference type="ARBA" id="ARBA00023136"/>
    </source>
</evidence>
<dbReference type="Proteomes" id="UP000054166">
    <property type="component" value="Unassembled WGS sequence"/>
</dbReference>
<feature type="transmembrane region" description="Helical" evidence="5">
    <location>
        <begin position="348"/>
        <end position="367"/>
    </location>
</feature>
<dbReference type="PROSITE" id="PS50850">
    <property type="entry name" value="MFS"/>
    <property type="match status" value="1"/>
</dbReference>
<dbReference type="GO" id="GO:0005886">
    <property type="term" value="C:plasma membrane"/>
    <property type="evidence" value="ECO:0007669"/>
    <property type="project" value="TreeGrafter"/>
</dbReference>
<dbReference type="InterPro" id="IPR036259">
    <property type="entry name" value="MFS_trans_sf"/>
</dbReference>
<dbReference type="OrthoDB" id="9986881at2759"/>
<feature type="transmembrane region" description="Helical" evidence="5">
    <location>
        <begin position="141"/>
        <end position="159"/>
    </location>
</feature>
<feature type="transmembrane region" description="Helical" evidence="5">
    <location>
        <begin position="445"/>
        <end position="470"/>
    </location>
</feature>
<accession>A0A0C3BSF8</accession>
<evidence type="ECO:0000256" key="5">
    <source>
        <dbReference type="SAM" id="Phobius"/>
    </source>
</evidence>
<dbReference type="HOGENOM" id="CLU_008455_11_6_1"/>